<evidence type="ECO:0000313" key="2">
    <source>
        <dbReference type="EMBL" id="PNI35740.1"/>
    </source>
</evidence>
<comment type="caution">
    <text evidence="2">The sequence shown here is derived from an EMBL/GenBank/DDBJ whole genome shotgun (WGS) entry which is preliminary data.</text>
</comment>
<protein>
    <submittedName>
        <fullName evidence="2">BBS9 isoform 17</fullName>
    </submittedName>
</protein>
<dbReference type="InterPro" id="IPR028073">
    <property type="entry name" value="PHTB1_N_dom"/>
</dbReference>
<evidence type="ECO:0000313" key="3">
    <source>
        <dbReference type="Proteomes" id="UP000236370"/>
    </source>
</evidence>
<feature type="domain" description="PTHB1 N-terminal" evidence="1">
    <location>
        <begin position="1"/>
        <end position="97"/>
    </location>
</feature>
<dbReference type="EMBL" id="NBAG03000354">
    <property type="protein sequence ID" value="PNI35740.1"/>
    <property type="molecule type" value="Genomic_DNA"/>
</dbReference>
<accession>A0A2J8KL50</accession>
<name>A0A2J8KL50_PANTR</name>
<proteinExistence type="predicted"/>
<reference evidence="2 3" key="1">
    <citation type="submission" date="2017-12" db="EMBL/GenBank/DDBJ databases">
        <title>High-resolution comparative analysis of great ape genomes.</title>
        <authorList>
            <person name="Pollen A."/>
            <person name="Hastie A."/>
            <person name="Hormozdiari F."/>
            <person name="Dougherty M."/>
            <person name="Liu R."/>
            <person name="Chaisson M."/>
            <person name="Hoppe E."/>
            <person name="Hill C."/>
            <person name="Pang A."/>
            <person name="Hillier L."/>
            <person name="Baker C."/>
            <person name="Armstrong J."/>
            <person name="Shendure J."/>
            <person name="Paten B."/>
            <person name="Wilson R."/>
            <person name="Chao H."/>
            <person name="Schneider V."/>
            <person name="Ventura M."/>
            <person name="Kronenberg Z."/>
            <person name="Murali S."/>
            <person name="Gordon D."/>
            <person name="Cantsilieris S."/>
            <person name="Munson K."/>
            <person name="Nelson B."/>
            <person name="Raja A."/>
            <person name="Underwood J."/>
            <person name="Diekhans M."/>
            <person name="Fiddes I."/>
            <person name="Haussler D."/>
            <person name="Eichler E."/>
        </authorList>
    </citation>
    <scope>NUCLEOTIDE SEQUENCE [LARGE SCALE GENOMIC DNA]</scope>
    <source>
        <strain evidence="2">Yerkes chimp pedigree #C0471</strain>
    </source>
</reference>
<dbReference type="AlphaFoldDB" id="A0A2J8KL50"/>
<gene>
    <name evidence="2" type="ORF">CK820_G0037756</name>
</gene>
<dbReference type="InterPro" id="IPR026511">
    <property type="entry name" value="PTHB1"/>
</dbReference>
<evidence type="ECO:0000259" key="1">
    <source>
        <dbReference type="Pfam" id="PF14727"/>
    </source>
</evidence>
<dbReference type="SMR" id="A0A2J8KL50"/>
<dbReference type="Pfam" id="PF14727">
    <property type="entry name" value="PHTB1_N"/>
    <property type="match status" value="1"/>
</dbReference>
<dbReference type="GO" id="GO:0034464">
    <property type="term" value="C:BBSome"/>
    <property type="evidence" value="ECO:0007669"/>
    <property type="project" value="InterPro"/>
</dbReference>
<dbReference type="PANTHER" id="PTHR20991">
    <property type="entry name" value="PARATHYROID HORMONE-RESPONSIVE B1 GENE"/>
    <property type="match status" value="1"/>
</dbReference>
<dbReference type="PANTHER" id="PTHR20991:SF0">
    <property type="entry name" value="PROTEIN PTHB1"/>
    <property type="match status" value="1"/>
</dbReference>
<dbReference type="Proteomes" id="UP000236370">
    <property type="component" value="Unassembled WGS sequence"/>
</dbReference>
<feature type="non-terminal residue" evidence="2">
    <location>
        <position position="97"/>
    </location>
</feature>
<sequence length="97" mass="10656">MSLFKARDWWSTILGDKEEFDQGCLCLANVDNSGNGQDKIIVGSFMGYLRIFSPHPAKTGDGAQAEDLLLEVDLRDPVLQVEVGKFVSGTEMLHLAV</sequence>
<organism evidence="2 3">
    <name type="scientific">Pan troglodytes</name>
    <name type="common">Chimpanzee</name>
    <dbReference type="NCBI Taxonomy" id="9598"/>
    <lineage>
        <taxon>Eukaryota</taxon>
        <taxon>Metazoa</taxon>
        <taxon>Chordata</taxon>
        <taxon>Craniata</taxon>
        <taxon>Vertebrata</taxon>
        <taxon>Euteleostomi</taxon>
        <taxon>Mammalia</taxon>
        <taxon>Eutheria</taxon>
        <taxon>Euarchontoglires</taxon>
        <taxon>Primates</taxon>
        <taxon>Haplorrhini</taxon>
        <taxon>Catarrhini</taxon>
        <taxon>Hominidae</taxon>
        <taxon>Pan</taxon>
    </lineage>
</organism>